<dbReference type="PANTHER" id="PTHR30290">
    <property type="entry name" value="PERIPLASMIC BINDING COMPONENT OF ABC TRANSPORTER"/>
    <property type="match status" value="1"/>
</dbReference>
<dbReference type="RefSeq" id="WP_160720359.1">
    <property type="nucleotide sequence ID" value="NZ_SUMG01000006.1"/>
</dbReference>
<organism evidence="3 4">
    <name type="scientific">Isachenkonia alkalipeptolytica</name>
    <dbReference type="NCBI Taxonomy" id="2565777"/>
    <lineage>
        <taxon>Bacteria</taxon>
        <taxon>Bacillati</taxon>
        <taxon>Bacillota</taxon>
        <taxon>Clostridia</taxon>
        <taxon>Eubacteriales</taxon>
        <taxon>Clostridiaceae</taxon>
        <taxon>Isachenkonia</taxon>
    </lineage>
</organism>
<dbReference type="AlphaFoldDB" id="A0AA44BEH5"/>
<dbReference type="InterPro" id="IPR039424">
    <property type="entry name" value="SBP_5"/>
</dbReference>
<dbReference type="Gene3D" id="3.90.76.10">
    <property type="entry name" value="Dipeptide-binding Protein, Domain 1"/>
    <property type="match status" value="1"/>
</dbReference>
<dbReference type="Pfam" id="PF00496">
    <property type="entry name" value="SBP_bac_5"/>
    <property type="match status" value="1"/>
</dbReference>
<protein>
    <submittedName>
        <fullName evidence="3">Diguanylate phosphodiesterase</fullName>
    </submittedName>
</protein>
<evidence type="ECO:0000256" key="1">
    <source>
        <dbReference type="ARBA" id="ARBA00022729"/>
    </source>
</evidence>
<sequence length="517" mass="59214">MAKGYNKLLRLTVLLVATLLLLSACGGEETVEKARESQEGREYTYPVVRLEGGDYGLPTPFLHYGRGPGGYKMALIFDSLLEYGEEGLIPWLAKDYQLSEDERSYRFTLREGDTWHDGKPVTAEDVKFSFEYFQEHPPVWNGVLLEGKPIVDSIEILEDDTLVFKLHEPTATSLEQIGRVRIIPKHIWEKVENPETYDEEEALIGSGPFQLTEYSSEHGTYEFTAFENYGGPKPGVEKIQFVPVSDSIMAFENRQVDMISINEDLLERYQENSEVEILEDPGFWGYRLVFNLEDQEVLQNKDVRRAIAYGIDADNLIDKVARGAATPGSPGYLPTDHIWYNERVGFYDYDSEKAKELLEGEEYSFTLLTGNDNREVRIGELLKLSLAEVGIDIEVESIDGKARDSALQEGNYEILLTGHGGWGSDGDSLRSRYRISGFHNEKIEDLGRAQLVEMDPEKRKEKIFALQEEIAKEVPMLPLFNTKGYRVYYRDGYDNWVYMFDHHNPIHSKLSFLEEIR</sequence>
<dbReference type="InterPro" id="IPR030678">
    <property type="entry name" value="Peptide/Ni-bd"/>
</dbReference>
<evidence type="ECO:0000313" key="3">
    <source>
        <dbReference type="EMBL" id="NBG88140.1"/>
    </source>
</evidence>
<dbReference type="SUPFAM" id="SSF53850">
    <property type="entry name" value="Periplasmic binding protein-like II"/>
    <property type="match status" value="1"/>
</dbReference>
<dbReference type="Gene3D" id="3.10.105.10">
    <property type="entry name" value="Dipeptide-binding Protein, Domain 3"/>
    <property type="match status" value="1"/>
</dbReference>
<name>A0AA44BEH5_9CLOT</name>
<gene>
    <name evidence="3" type="ORF">ISALK_06460</name>
</gene>
<keyword evidence="1" id="KW-0732">Signal</keyword>
<dbReference type="EMBL" id="SUMG01000006">
    <property type="protein sequence ID" value="NBG88140.1"/>
    <property type="molecule type" value="Genomic_DNA"/>
</dbReference>
<dbReference type="PANTHER" id="PTHR30290:SF64">
    <property type="entry name" value="ABC TRANSPORTER PERIPLASMIC BINDING PROTEIN"/>
    <property type="match status" value="1"/>
</dbReference>
<proteinExistence type="predicted"/>
<dbReference type="GO" id="GO:0043190">
    <property type="term" value="C:ATP-binding cassette (ABC) transporter complex"/>
    <property type="evidence" value="ECO:0007669"/>
    <property type="project" value="InterPro"/>
</dbReference>
<accession>A0AA44BEH5</accession>
<keyword evidence="4" id="KW-1185">Reference proteome</keyword>
<dbReference type="PROSITE" id="PS51257">
    <property type="entry name" value="PROKAR_LIPOPROTEIN"/>
    <property type="match status" value="1"/>
</dbReference>
<evidence type="ECO:0000313" key="4">
    <source>
        <dbReference type="Proteomes" id="UP000449710"/>
    </source>
</evidence>
<dbReference type="GO" id="GO:0015833">
    <property type="term" value="P:peptide transport"/>
    <property type="evidence" value="ECO:0007669"/>
    <property type="project" value="TreeGrafter"/>
</dbReference>
<dbReference type="Proteomes" id="UP000449710">
    <property type="component" value="Unassembled WGS sequence"/>
</dbReference>
<dbReference type="PIRSF" id="PIRSF002741">
    <property type="entry name" value="MppA"/>
    <property type="match status" value="1"/>
</dbReference>
<dbReference type="Gene3D" id="3.40.190.10">
    <property type="entry name" value="Periplasmic binding protein-like II"/>
    <property type="match status" value="1"/>
</dbReference>
<evidence type="ECO:0000259" key="2">
    <source>
        <dbReference type="Pfam" id="PF00496"/>
    </source>
</evidence>
<dbReference type="CDD" id="cd08520">
    <property type="entry name" value="PBP2_NikA_DppA_OppA_like_21"/>
    <property type="match status" value="1"/>
</dbReference>
<reference evidence="3 4" key="1">
    <citation type="submission" date="2019-04" db="EMBL/GenBank/DDBJ databases">
        <title>Isachenkonia alkalipeptolytica gen. nov. sp. nov. a new anaerobic, alkiliphilic organothrophic bacterium capable to reduce synthesized ferrihydrite isolated from a soda lake.</title>
        <authorList>
            <person name="Toshchakov S.V."/>
            <person name="Zavarzina D.G."/>
            <person name="Zhilina T.N."/>
            <person name="Kostrikina N.A."/>
            <person name="Kublanov I.V."/>
        </authorList>
    </citation>
    <scope>NUCLEOTIDE SEQUENCE [LARGE SCALE GENOMIC DNA]</scope>
    <source>
        <strain evidence="3 4">Z-1701</strain>
    </source>
</reference>
<dbReference type="GO" id="GO:0030288">
    <property type="term" value="C:outer membrane-bounded periplasmic space"/>
    <property type="evidence" value="ECO:0007669"/>
    <property type="project" value="TreeGrafter"/>
</dbReference>
<dbReference type="GO" id="GO:1904680">
    <property type="term" value="F:peptide transmembrane transporter activity"/>
    <property type="evidence" value="ECO:0007669"/>
    <property type="project" value="TreeGrafter"/>
</dbReference>
<dbReference type="GO" id="GO:0042884">
    <property type="term" value="P:microcin transport"/>
    <property type="evidence" value="ECO:0007669"/>
    <property type="project" value="TreeGrafter"/>
</dbReference>
<comment type="caution">
    <text evidence="3">The sequence shown here is derived from an EMBL/GenBank/DDBJ whole genome shotgun (WGS) entry which is preliminary data.</text>
</comment>
<feature type="domain" description="Solute-binding protein family 5" evidence="2">
    <location>
        <begin position="88"/>
        <end position="433"/>
    </location>
</feature>
<dbReference type="InterPro" id="IPR000914">
    <property type="entry name" value="SBP_5_dom"/>
</dbReference>